<dbReference type="Pfam" id="PF14155">
    <property type="entry name" value="DUF4307"/>
    <property type="match status" value="1"/>
</dbReference>
<keyword evidence="1" id="KW-1133">Transmembrane helix</keyword>
<proteinExistence type="predicted"/>
<evidence type="ECO:0000256" key="1">
    <source>
        <dbReference type="SAM" id="Phobius"/>
    </source>
</evidence>
<reference evidence="2 3" key="1">
    <citation type="submission" date="2016-07" db="EMBL/GenBank/DDBJ databases">
        <title>Draft genome sequence of Prauserella muralis DSM 45305, isolated from a mould-covered wall in an indoor environment.</title>
        <authorList>
            <person name="Ruckert C."/>
            <person name="Albersmeier A."/>
            <person name="Jiang C.-L."/>
            <person name="Jiang Y."/>
            <person name="Kalinowski J."/>
            <person name="Schneider O."/>
            <person name="Winkler A."/>
            <person name="Zotchev S.B."/>
        </authorList>
    </citation>
    <scope>NUCLEOTIDE SEQUENCE [LARGE SCALE GENOMIC DNA]</scope>
    <source>
        <strain evidence="2 3">DSM 45305</strain>
    </source>
</reference>
<keyword evidence="1" id="KW-0812">Transmembrane</keyword>
<evidence type="ECO:0000313" key="2">
    <source>
        <dbReference type="EMBL" id="PXY21457.1"/>
    </source>
</evidence>
<keyword evidence="1" id="KW-0472">Membrane</keyword>
<dbReference type="AlphaFoldDB" id="A0A2V4AML7"/>
<evidence type="ECO:0000313" key="3">
    <source>
        <dbReference type="Proteomes" id="UP000249915"/>
    </source>
</evidence>
<dbReference type="EMBL" id="MASW01000006">
    <property type="protein sequence ID" value="PXY21457.1"/>
    <property type="molecule type" value="Genomic_DNA"/>
</dbReference>
<protein>
    <recommendedName>
        <fullName evidence="4">DUF4307 domain-containing protein</fullName>
    </recommendedName>
</protein>
<dbReference type="Proteomes" id="UP000249915">
    <property type="component" value="Unassembled WGS sequence"/>
</dbReference>
<name>A0A2V4AML7_9PSEU</name>
<feature type="transmembrane region" description="Helical" evidence="1">
    <location>
        <begin position="41"/>
        <end position="60"/>
    </location>
</feature>
<sequence length="155" mass="16626">MGSGSAAPDTSSGDAARRAALADRYGSARPGPRAPRRGWRVWLFVVLALAASGTAAYVAYTNLGDAPIEAQRVGFTERPGNAMEITIDIIREDPRRPGVCIVRVRDISGAESGRKEIYVAPGVERMSTVVRSIGRPVTADVFGCSYNVPRYLSRT</sequence>
<organism evidence="2 3">
    <name type="scientific">Prauserella muralis</name>
    <dbReference type="NCBI Taxonomy" id="588067"/>
    <lineage>
        <taxon>Bacteria</taxon>
        <taxon>Bacillati</taxon>
        <taxon>Actinomycetota</taxon>
        <taxon>Actinomycetes</taxon>
        <taxon>Pseudonocardiales</taxon>
        <taxon>Pseudonocardiaceae</taxon>
        <taxon>Prauserella</taxon>
    </lineage>
</organism>
<gene>
    <name evidence="2" type="ORF">BAY60_27555</name>
</gene>
<evidence type="ECO:0008006" key="4">
    <source>
        <dbReference type="Google" id="ProtNLM"/>
    </source>
</evidence>
<keyword evidence="3" id="KW-1185">Reference proteome</keyword>
<comment type="caution">
    <text evidence="2">The sequence shown here is derived from an EMBL/GenBank/DDBJ whole genome shotgun (WGS) entry which is preliminary data.</text>
</comment>
<dbReference type="InterPro" id="IPR025443">
    <property type="entry name" value="DUF4307"/>
</dbReference>
<accession>A0A2V4AML7</accession>